<sequence>MLIDALKAIPAIILCYIVWRYFLNKRDHDRHLIKAQEQYNRGRLDRGNAWIHLKTGRSYTVLWLTNTGTSKAGWEINVVYTHDFQQIYSRPFSEFCHKFHHISRGENEQPFETMLMTEQMLNNTEIRLPKEGEIWFEGTVHATPPELIKRGHPPQVVSQRRARIDRVLGVGDAHPVVLFTVNEKQTAMLLSQFIFIYRKEVSFDGTTSSCV</sequence>
<accession>A0AAE8XLT6</accession>
<proteinExistence type="predicted"/>
<protein>
    <submittedName>
        <fullName evidence="1">Uncharacterized protein</fullName>
    </submittedName>
</protein>
<evidence type="ECO:0000313" key="1">
    <source>
        <dbReference type="EMBL" id="UAW53156.1"/>
    </source>
</evidence>
<evidence type="ECO:0000313" key="2">
    <source>
        <dbReference type="Proteomes" id="UP000827754"/>
    </source>
</evidence>
<dbReference type="EMBL" id="MZ443778">
    <property type="protein sequence ID" value="UAW53156.1"/>
    <property type="molecule type" value="Genomic_DNA"/>
</dbReference>
<reference evidence="1 2" key="1">
    <citation type="submission" date="2021-06" db="EMBL/GenBank/DDBJ databases">
        <title>Complete genome sequence of Erwinia phage pEa_SNUABM_30.</title>
        <authorList>
            <person name="Kim S.G."/>
            <person name="Park S.C."/>
        </authorList>
    </citation>
    <scope>NUCLEOTIDE SEQUENCE [LARGE SCALE GENOMIC DNA]</scope>
</reference>
<gene>
    <name evidence="1" type="ORF">pEaSNUABM30_00038</name>
</gene>
<organism evidence="1 2">
    <name type="scientific">Erwinia phage pEa_SNUABM_30</name>
    <dbReference type="NCBI Taxonomy" id="2869553"/>
    <lineage>
        <taxon>Viruses</taxon>
        <taxon>Duplodnaviria</taxon>
        <taxon>Heunggongvirae</taxon>
        <taxon>Uroviricota</taxon>
        <taxon>Caudoviricetes</taxon>
        <taxon>Alexandravirus</taxon>
        <taxon>Alexandravirus SNUABM30</taxon>
    </lineage>
</organism>
<name>A0AAE8XLT6_9CAUD</name>
<keyword evidence="2" id="KW-1185">Reference proteome</keyword>
<dbReference type="Proteomes" id="UP000827754">
    <property type="component" value="Segment"/>
</dbReference>